<keyword evidence="3" id="KW-0732">Signal</keyword>
<dbReference type="Proteomes" id="UP000050525">
    <property type="component" value="Unassembled WGS sequence"/>
</dbReference>
<dbReference type="EMBL" id="AKHW03005382">
    <property type="protein sequence ID" value="KYO27092.1"/>
    <property type="molecule type" value="Genomic_DNA"/>
</dbReference>
<evidence type="ECO:0000256" key="3">
    <source>
        <dbReference type="ARBA" id="ARBA00022729"/>
    </source>
</evidence>
<dbReference type="GO" id="GO:0005576">
    <property type="term" value="C:extracellular region"/>
    <property type="evidence" value="ECO:0007669"/>
    <property type="project" value="UniProtKB-SubCell"/>
</dbReference>
<dbReference type="Pfam" id="PF00092">
    <property type="entry name" value="VWA"/>
    <property type="match status" value="1"/>
</dbReference>
<evidence type="ECO:0000256" key="1">
    <source>
        <dbReference type="ARBA" id="ARBA00004613"/>
    </source>
</evidence>
<evidence type="ECO:0000256" key="5">
    <source>
        <dbReference type="ARBA" id="ARBA00023180"/>
    </source>
</evidence>
<dbReference type="InterPro" id="IPR036465">
    <property type="entry name" value="vWFA_dom_sf"/>
</dbReference>
<dbReference type="PROSITE" id="PS50234">
    <property type="entry name" value="VWFA"/>
    <property type="match status" value="2"/>
</dbReference>
<comment type="subcellular location">
    <subcellularLocation>
        <location evidence="1">Secreted</location>
    </subcellularLocation>
</comment>
<dbReference type="CDD" id="cd01450">
    <property type="entry name" value="vWFA_subfamily_ECM"/>
    <property type="match status" value="1"/>
</dbReference>
<dbReference type="PANTHER" id="PTHR24020:SF84">
    <property type="entry name" value="VWFA DOMAIN-CONTAINING PROTEIN"/>
    <property type="match status" value="1"/>
</dbReference>
<protein>
    <submittedName>
        <fullName evidence="7">Collagen alpha-6(VI) chain-like</fullName>
    </submittedName>
</protein>
<evidence type="ECO:0000259" key="6">
    <source>
        <dbReference type="PROSITE" id="PS50234"/>
    </source>
</evidence>
<dbReference type="InterPro" id="IPR002035">
    <property type="entry name" value="VWF_A"/>
</dbReference>
<dbReference type="AlphaFoldDB" id="A0A151MRG5"/>
<dbReference type="PANTHER" id="PTHR24020">
    <property type="entry name" value="COLLAGEN ALPHA"/>
    <property type="match status" value="1"/>
</dbReference>
<gene>
    <name evidence="7" type="ORF">Y1Q_0018115</name>
</gene>
<dbReference type="FunFam" id="3.40.50.410:FF:000004">
    <property type="entry name" value="collagen alpha-6(VI) chain"/>
    <property type="match status" value="1"/>
</dbReference>
<dbReference type="SMART" id="SM00327">
    <property type="entry name" value="VWA"/>
    <property type="match status" value="2"/>
</dbReference>
<dbReference type="PRINTS" id="PR00453">
    <property type="entry name" value="VWFADOMAIN"/>
</dbReference>
<proteinExistence type="predicted"/>
<dbReference type="GO" id="GO:0005581">
    <property type="term" value="C:collagen trimer"/>
    <property type="evidence" value="ECO:0007669"/>
    <property type="project" value="UniProtKB-KW"/>
</dbReference>
<organism evidence="7 8">
    <name type="scientific">Alligator mississippiensis</name>
    <name type="common">American alligator</name>
    <dbReference type="NCBI Taxonomy" id="8496"/>
    <lineage>
        <taxon>Eukaryota</taxon>
        <taxon>Metazoa</taxon>
        <taxon>Chordata</taxon>
        <taxon>Craniata</taxon>
        <taxon>Vertebrata</taxon>
        <taxon>Euteleostomi</taxon>
        <taxon>Archelosauria</taxon>
        <taxon>Archosauria</taxon>
        <taxon>Crocodylia</taxon>
        <taxon>Alligatoridae</taxon>
        <taxon>Alligatorinae</taxon>
        <taxon>Alligator</taxon>
    </lineage>
</organism>
<evidence type="ECO:0000313" key="7">
    <source>
        <dbReference type="EMBL" id="KYO27092.1"/>
    </source>
</evidence>
<dbReference type="eggNOG" id="KOG3544">
    <property type="taxonomic scope" value="Eukaryota"/>
</dbReference>
<evidence type="ECO:0000313" key="8">
    <source>
        <dbReference type="Proteomes" id="UP000050525"/>
    </source>
</evidence>
<name>A0A151MRG5_ALLMI</name>
<comment type="caution">
    <text evidence="7">The sequence shown here is derived from an EMBL/GenBank/DDBJ whole genome shotgun (WGS) entry which is preliminary data.</text>
</comment>
<keyword evidence="5" id="KW-0325">Glycoprotein</keyword>
<accession>A0A151MRG5</accession>
<evidence type="ECO:0000256" key="2">
    <source>
        <dbReference type="ARBA" id="ARBA00022525"/>
    </source>
</evidence>
<keyword evidence="8" id="KW-1185">Reference proteome</keyword>
<reference evidence="7 8" key="1">
    <citation type="journal article" date="2012" name="Genome Biol.">
        <title>Sequencing three crocodilian genomes to illuminate the evolution of archosaurs and amniotes.</title>
        <authorList>
            <person name="St John J.A."/>
            <person name="Braun E.L."/>
            <person name="Isberg S.R."/>
            <person name="Miles L.G."/>
            <person name="Chong A.Y."/>
            <person name="Gongora J."/>
            <person name="Dalzell P."/>
            <person name="Moran C."/>
            <person name="Bed'hom B."/>
            <person name="Abzhanov A."/>
            <person name="Burgess S.C."/>
            <person name="Cooksey A.M."/>
            <person name="Castoe T.A."/>
            <person name="Crawford N.G."/>
            <person name="Densmore L.D."/>
            <person name="Drew J.C."/>
            <person name="Edwards S.V."/>
            <person name="Faircloth B.C."/>
            <person name="Fujita M.K."/>
            <person name="Greenwold M.J."/>
            <person name="Hoffmann F.G."/>
            <person name="Howard J.M."/>
            <person name="Iguchi T."/>
            <person name="Janes D.E."/>
            <person name="Khan S.Y."/>
            <person name="Kohno S."/>
            <person name="de Koning A.J."/>
            <person name="Lance S.L."/>
            <person name="McCarthy F.M."/>
            <person name="McCormack J.E."/>
            <person name="Merchant M.E."/>
            <person name="Peterson D.G."/>
            <person name="Pollock D.D."/>
            <person name="Pourmand N."/>
            <person name="Raney B.J."/>
            <person name="Roessler K.A."/>
            <person name="Sanford J.R."/>
            <person name="Sawyer R.H."/>
            <person name="Schmidt C.J."/>
            <person name="Triplett E.W."/>
            <person name="Tuberville T.D."/>
            <person name="Venegas-Anaya M."/>
            <person name="Howard J.T."/>
            <person name="Jarvis E.D."/>
            <person name="Guillette L.J.Jr."/>
            <person name="Glenn T.C."/>
            <person name="Green R.E."/>
            <person name="Ray D.A."/>
        </authorList>
    </citation>
    <scope>NUCLEOTIDE SEQUENCE [LARGE SCALE GENOMIC DNA]</scope>
    <source>
        <strain evidence="7">KSC_2009_1</strain>
    </source>
</reference>
<dbReference type="SUPFAM" id="SSF53300">
    <property type="entry name" value="vWA-like"/>
    <property type="match status" value="2"/>
</dbReference>
<sequence>MYMELLPFQGCKRIEHLDVVFVIDGSGSISDSEYQTMKDFMITLVNKSDVGPDRVQFGAVKYSTTPETFFHLNKFSTKSEIVEAIQADKSIGLDTYTAAALSHSETLFTERHGSRIKKGVPQVLIAITDGESHDKDKLKDAAKRLRDKGILIYAVGIQRANREELLMMAGAEDKWFYVDKFEGLKNLSMNVTDDICQVSQPIGASGRKYTVDDFSDLKTIKKRLADDICNLPDKASCLVDIVVGFDITSQTEGNYFFHGQPKLRENLPNILKTLTSLSGMSCNLGSKVQSSVALQVKNTVRPVSSKFEINPEIILNNLKNVVIANPSFLNVAFLQSLWKAFQKRSDNRRKVLLIFSDGVDDNIEALEEKSEDLRKKGLDALITVALERASNSEKLQYIEFGKGYKHRTILDIGMTDTASQLSKYLANIAERTCCCVSCKCVGEEGDSGSRGKQGIKASFF</sequence>
<dbReference type="InterPro" id="IPR050525">
    <property type="entry name" value="ECM_Assembly_Org"/>
</dbReference>
<keyword evidence="4" id="KW-0677">Repeat</keyword>
<dbReference type="Gene3D" id="3.40.50.410">
    <property type="entry name" value="von Willebrand factor, type A domain"/>
    <property type="match status" value="2"/>
</dbReference>
<feature type="domain" description="VWFA" evidence="6">
    <location>
        <begin position="18"/>
        <end position="195"/>
    </location>
</feature>
<feature type="domain" description="VWFA" evidence="6">
    <location>
        <begin position="240"/>
        <end position="428"/>
    </location>
</feature>
<evidence type="ECO:0000256" key="4">
    <source>
        <dbReference type="ARBA" id="ARBA00022737"/>
    </source>
</evidence>
<keyword evidence="2" id="KW-0964">Secreted</keyword>